<name>A0ABM1F1J7_PRICU</name>
<dbReference type="Proteomes" id="UP000695022">
    <property type="component" value="Unplaced"/>
</dbReference>
<evidence type="ECO:0000256" key="1">
    <source>
        <dbReference type="ARBA" id="ARBA00007837"/>
    </source>
</evidence>
<dbReference type="SUPFAM" id="SSF56059">
    <property type="entry name" value="Glutathione synthetase ATP-binding domain-like"/>
    <property type="match status" value="1"/>
</dbReference>
<dbReference type="InterPro" id="IPR002192">
    <property type="entry name" value="PPDK_AMP/ATP-bd"/>
</dbReference>
<dbReference type="RefSeq" id="XP_014678318.1">
    <property type="nucleotide sequence ID" value="XM_014822832.1"/>
</dbReference>
<gene>
    <name evidence="4" type="primary">LOC106818109</name>
</gene>
<dbReference type="PANTHER" id="PTHR34717">
    <property type="entry name" value="EG:BACR7A4.20 PROTEIN"/>
    <property type="match status" value="1"/>
</dbReference>
<accession>A0ABM1F1J7</accession>
<keyword evidence="3" id="KW-1185">Reference proteome</keyword>
<evidence type="ECO:0000313" key="3">
    <source>
        <dbReference type="Proteomes" id="UP000695022"/>
    </source>
</evidence>
<evidence type="ECO:0000313" key="4">
    <source>
        <dbReference type="RefSeq" id="XP_014678318.1"/>
    </source>
</evidence>
<reference evidence="4" key="1">
    <citation type="submission" date="2025-08" db="UniProtKB">
        <authorList>
            <consortium name="RefSeq"/>
        </authorList>
    </citation>
    <scope>IDENTIFICATION</scope>
</reference>
<dbReference type="Pfam" id="PF01326">
    <property type="entry name" value="PPDK_N"/>
    <property type="match status" value="1"/>
</dbReference>
<protein>
    <submittedName>
        <fullName evidence="4">Uncharacterized protein LOC106818109</fullName>
    </submittedName>
</protein>
<dbReference type="GeneID" id="106818109"/>
<dbReference type="PANTHER" id="PTHR34717:SF1">
    <property type="entry name" value="EG:BACR7A4.20 PROTEIN"/>
    <property type="match status" value="1"/>
</dbReference>
<feature type="domain" description="Pyruvate phosphate dikinase AMP/ATP-binding" evidence="2">
    <location>
        <begin position="326"/>
        <end position="481"/>
    </location>
</feature>
<sequence length="495" mass="56314">VWLMLKLEDGRYFHFPGFPDTTVYNTDGQTFTAGGLKFEVLEPLARCRLTFNGRLRQGQRNEWDADDEGKLVHVEFAFVWTALTERVSLNYDNDPSVVSDAIAREQWNTSFFNRLRKSSEEHQRYEVCGQLFGKLTVAIEPERTLLLRGVRQHSWGICDWTTYNRYMSHCGYLEDGTFFSFSATSIASFLSHIVCGYVILPCGQTRTLKSTDLHLSLHGEITPPSDKLCFNAIAGHLQCAFWVEKKQEQIVYSRKRWSVKIHKQFTDVTMNGVRGWGFTEYMYRHNGLCPVPLQKSVPLLKEPAYDINRPCDLTLEFTKPACASSQLVGGKGTQLALLTQLDGKFIVPRGFCLTVAAYRHHLKDNKHLRDAVEELENVAYKRKEGDIHEMSKTIVESFNNTKLTPGLERAVLKQLSELFGDEWSEKTFAVRSSAVGEDGGEASFAGQMETFLGVIGIKEICNAIVKCWASSFTQQAVAYKRYNLKRVSFRALLVQ</sequence>
<evidence type="ECO:0000259" key="2">
    <source>
        <dbReference type="Pfam" id="PF01326"/>
    </source>
</evidence>
<feature type="non-terminal residue" evidence="4">
    <location>
        <position position="1"/>
    </location>
</feature>
<organism evidence="3 4">
    <name type="scientific">Priapulus caudatus</name>
    <name type="common">Priapulid worm</name>
    <dbReference type="NCBI Taxonomy" id="37621"/>
    <lineage>
        <taxon>Eukaryota</taxon>
        <taxon>Metazoa</taxon>
        <taxon>Ecdysozoa</taxon>
        <taxon>Scalidophora</taxon>
        <taxon>Priapulida</taxon>
        <taxon>Priapulimorpha</taxon>
        <taxon>Priapulimorphida</taxon>
        <taxon>Priapulidae</taxon>
        <taxon>Priapulus</taxon>
    </lineage>
</organism>
<proteinExistence type="inferred from homology"/>
<comment type="similarity">
    <text evidence="1">Belongs to the PEP-utilizing enzyme family.</text>
</comment>
<dbReference type="Gene3D" id="3.30.1490.20">
    <property type="entry name" value="ATP-grasp fold, A domain"/>
    <property type="match status" value="1"/>
</dbReference>
<dbReference type="InterPro" id="IPR013815">
    <property type="entry name" value="ATP_grasp_subdomain_1"/>
</dbReference>